<proteinExistence type="predicted"/>
<keyword evidence="3" id="KW-1185">Reference proteome</keyword>
<accession>A0A2S7WRD6</accession>
<dbReference type="PANTHER" id="PTHR37299">
    <property type="entry name" value="TRANSCRIPTIONAL REGULATOR-RELATED"/>
    <property type="match status" value="1"/>
</dbReference>
<dbReference type="GO" id="GO:0000156">
    <property type="term" value="F:phosphorelay response regulator activity"/>
    <property type="evidence" value="ECO:0007669"/>
    <property type="project" value="InterPro"/>
</dbReference>
<organism evidence="2 3">
    <name type="scientific">Polaribacter porphyrae</name>
    <dbReference type="NCBI Taxonomy" id="1137780"/>
    <lineage>
        <taxon>Bacteria</taxon>
        <taxon>Pseudomonadati</taxon>
        <taxon>Bacteroidota</taxon>
        <taxon>Flavobacteriia</taxon>
        <taxon>Flavobacteriales</taxon>
        <taxon>Flavobacteriaceae</taxon>
    </lineage>
</organism>
<dbReference type="PANTHER" id="PTHR37299:SF1">
    <property type="entry name" value="STAGE 0 SPORULATION PROTEIN A HOMOLOG"/>
    <property type="match status" value="1"/>
</dbReference>
<gene>
    <name evidence="2" type="ORF">BTO18_12105</name>
</gene>
<dbReference type="SMART" id="SM00850">
    <property type="entry name" value="LytTR"/>
    <property type="match status" value="1"/>
</dbReference>
<evidence type="ECO:0000313" key="2">
    <source>
        <dbReference type="EMBL" id="PQJ79871.1"/>
    </source>
</evidence>
<dbReference type="PROSITE" id="PS50930">
    <property type="entry name" value="HTH_LYTTR"/>
    <property type="match status" value="1"/>
</dbReference>
<dbReference type="RefSeq" id="WP_105016469.1">
    <property type="nucleotide sequence ID" value="NZ_MSCN01000001.1"/>
</dbReference>
<dbReference type="EMBL" id="MSCN01000001">
    <property type="protein sequence ID" value="PQJ79871.1"/>
    <property type="molecule type" value="Genomic_DNA"/>
</dbReference>
<dbReference type="OrthoDB" id="2168082at2"/>
<dbReference type="AlphaFoldDB" id="A0A2S7WRD6"/>
<dbReference type="InterPro" id="IPR046947">
    <property type="entry name" value="LytR-like"/>
</dbReference>
<comment type="caution">
    <text evidence="2">The sequence shown here is derived from an EMBL/GenBank/DDBJ whole genome shotgun (WGS) entry which is preliminary data.</text>
</comment>
<dbReference type="InterPro" id="IPR007492">
    <property type="entry name" value="LytTR_DNA-bd_dom"/>
</dbReference>
<protein>
    <recommendedName>
        <fullName evidence="1">HTH LytTR-type domain-containing protein</fullName>
    </recommendedName>
</protein>
<sequence>MFKLKEYKTRFLFRFGKSLIPIKIENIAYFFRDEIVFARTIDGNSYPLDESLNELQKQINPNDFVRVNRQLLLNADSISKLTPYKPGQLEIQLIPEFHKPIYLSHERSKCLREFLNE</sequence>
<dbReference type="Gene3D" id="2.40.50.1020">
    <property type="entry name" value="LytTr DNA-binding domain"/>
    <property type="match status" value="1"/>
</dbReference>
<evidence type="ECO:0000259" key="1">
    <source>
        <dbReference type="PROSITE" id="PS50930"/>
    </source>
</evidence>
<feature type="domain" description="HTH LytTR-type" evidence="1">
    <location>
        <begin position="11"/>
        <end position="117"/>
    </location>
</feature>
<reference evidence="2 3" key="1">
    <citation type="submission" date="2016-12" db="EMBL/GenBank/DDBJ databases">
        <title>Trade-off between light-utilization and light-protection in marine flavobacteria.</title>
        <authorList>
            <person name="Kumagai Y."/>
            <person name="Yoshizawa S."/>
            <person name="Kogure K."/>
            <person name="Iwasaki W."/>
        </authorList>
    </citation>
    <scope>NUCLEOTIDE SEQUENCE [LARGE SCALE GENOMIC DNA]</scope>
    <source>
        <strain evidence="2 3">NBRC 108759</strain>
    </source>
</reference>
<dbReference type="GO" id="GO:0003677">
    <property type="term" value="F:DNA binding"/>
    <property type="evidence" value="ECO:0007669"/>
    <property type="project" value="InterPro"/>
</dbReference>
<dbReference type="Pfam" id="PF04397">
    <property type="entry name" value="LytTR"/>
    <property type="match status" value="1"/>
</dbReference>
<dbReference type="Proteomes" id="UP000238882">
    <property type="component" value="Unassembled WGS sequence"/>
</dbReference>
<evidence type="ECO:0000313" key="3">
    <source>
        <dbReference type="Proteomes" id="UP000238882"/>
    </source>
</evidence>
<name>A0A2S7WRD6_9FLAO</name>